<dbReference type="EMBL" id="JAAEEH010000047">
    <property type="protein sequence ID" value="NDL68594.1"/>
    <property type="molecule type" value="Genomic_DNA"/>
</dbReference>
<organism evidence="1 2">
    <name type="scientific">Anaerotalea alkaliphila</name>
    <dbReference type="NCBI Taxonomy" id="2662126"/>
    <lineage>
        <taxon>Bacteria</taxon>
        <taxon>Bacillati</taxon>
        <taxon>Bacillota</taxon>
        <taxon>Clostridia</taxon>
        <taxon>Eubacteriales</taxon>
        <taxon>Anaerotalea</taxon>
    </lineage>
</organism>
<evidence type="ECO:0008006" key="3">
    <source>
        <dbReference type="Google" id="ProtNLM"/>
    </source>
</evidence>
<dbReference type="Proteomes" id="UP000461585">
    <property type="component" value="Unassembled WGS sequence"/>
</dbReference>
<sequence length="252" mass="28920">MKYYEDFLKLEVFNLSEAKKVVGSAENAKVLLNNYIKKGLVKRVRRNLYCTVHLENREATADRYLIGSKINESAYLTYHSAFELHGLAHQVGFVVYVASESKISDFVYEGVSYKYVGRGIGSGVTNYRLNSTIKLTDLERTVVDSIDRPDYCGGLYELDEILKICPILDETKLLAYLETYNKKVLYKKAGYFFERHQESLGIKEDLLSLMEKRTGKMKKYLSEEALNGNGVFVKRWGLIVPRTLQEEGDIFV</sequence>
<keyword evidence="2" id="KW-1185">Reference proteome</keyword>
<evidence type="ECO:0000313" key="1">
    <source>
        <dbReference type="EMBL" id="NDL68594.1"/>
    </source>
</evidence>
<comment type="caution">
    <text evidence="1">The sequence shown here is derived from an EMBL/GenBank/DDBJ whole genome shotgun (WGS) entry which is preliminary data.</text>
</comment>
<gene>
    <name evidence="1" type="ORF">GXN74_12685</name>
</gene>
<protein>
    <recommendedName>
        <fullName evidence="3">Transcriptional regulator</fullName>
    </recommendedName>
</protein>
<accession>A0A7X5KP36</accession>
<name>A0A7X5KP36_9FIRM</name>
<evidence type="ECO:0000313" key="2">
    <source>
        <dbReference type="Proteomes" id="UP000461585"/>
    </source>
</evidence>
<reference evidence="1 2" key="1">
    <citation type="submission" date="2020-01" db="EMBL/GenBank/DDBJ databases">
        <title>Anaeroalcalibacter tamaniensis gen. nov., sp. nov., moderately halophilic strictly anaerobic fermenter bacterium from mud volcano of Taman peninsula.</title>
        <authorList>
            <person name="Frolova A."/>
            <person name="Merkel A.Y."/>
            <person name="Slobodkin A.I."/>
        </authorList>
    </citation>
    <scope>NUCLEOTIDE SEQUENCE [LARGE SCALE GENOMIC DNA]</scope>
    <source>
        <strain evidence="1 2">F-3ap</strain>
    </source>
</reference>
<dbReference type="RefSeq" id="WP_162371315.1">
    <property type="nucleotide sequence ID" value="NZ_JAAEEH010000047.1"/>
</dbReference>
<dbReference type="AlphaFoldDB" id="A0A7X5KP36"/>
<proteinExistence type="predicted"/>